<proteinExistence type="predicted"/>
<sequence length="1247" mass="143366">MSETIDPNALRETFPLIFKKFPGLDLSIIFEALDESEFDEEAAIEALANGNENGNAVAASSNDTHVSKTEEVNAIPPSENGNEDMDIDNFQVSVRQESMDIDCEAPESRSSSRLKRKHETIPKPQVKPKVSSKPQKKNVRYYKFREDEAEENESFELIGEDPISRDKQEPEEDDRNTLPCRILEDFIIYDFNEKNRVISLEEVDGEGRELHASGIVKPIYVGADDEEIEDDEENEGEERNSEQRLRTSTIFYFEIYYTQDGQSEIWLRTQYAFYKLLRASDDYVPYFMPIFKRIRAANLAIEAMVNDANITYDQFIEMIREPISSFSPSSYAPESLDVKFTERDIVENIDYITEEIQTWVSEQEAFGIFDCPLLAKFNEIRNKSANRRSKKRHVAVDTDAIKTKRNVMKNPNLSVLKHQNQTCVTPFINELTGGLFSRKFITVNHTQSEIAQDEKLKSMKSPTVFKPVTHKIEWNDEEIARNGKIVYYKSAIVDDELINVGDVVYVRNDVSDELWFAKVEYMFDDPVDGKMYHSRFFSHGKETVLEEMAGPREIFLLNNCTDNPLETIVGKANVKRLKSEEDESFAFEDDNYYFYRFWYDEEYATFEDVLSHENPDAQFMYCNENEKCQSCERQLSKKAEKIPKWISSDPKDGFVYKGVEYHTHDFVYMVPESREGPYDIGQIVEISSKGEYMAVDEYFKETNNDHVKPALVALVVRLLGRHDDIIKARTKKSINMSASHRDIITISGEVKDCRRLYFTDETKYLKRVDMLEGICVVNHRDNIDNLETYKDENDTFYVDCKVQKTSSRLADVTEIPMDAKEILVCQTCADRRRHKQRTMDEFMEFIKNNKEKLRSMDIFSGCGGLTVGMDKTGVVNTRWAIEFAPSAALTFERNHPDAITYNQCANILLKRAIEEHSNGKEPSVLNDFLGRKVPSMPAPGDVDFIYCGPPCQGFSRVNRYQKADDIKNTLIATALSYVDFYRPEYFLLENVRGMLSFRMGGEQDGIRIKGGIKMGVIKFILRALTSMGYQTRFGVQQAGHHGVPQSRRRLFIWGAKRNSYLPDFPQPSTCFPKQGSINILLPNGNSFTYNQRTNGHAPLSPVTVAEAINDLPAFEFVDPHEVYPATKEDKEESRPFKQIIVPERGWAGDNVTEYKSGPLSEYQRQLRKGTIALHNHITRAFNRLTIERIVRIPMYPELPEKLKPWCLSDPNSAASRNNGWKGLFGRLDFDGHFLTALTDINPMGKTG</sequence>
<dbReference type="EMBL" id="CAJVPT010004947">
    <property type="protein sequence ID" value="CAG8514276.1"/>
    <property type="molecule type" value="Genomic_DNA"/>
</dbReference>
<feature type="non-terminal residue" evidence="1">
    <location>
        <position position="1247"/>
    </location>
</feature>
<organism evidence="1 2">
    <name type="scientific">Acaulospora colombiana</name>
    <dbReference type="NCBI Taxonomy" id="27376"/>
    <lineage>
        <taxon>Eukaryota</taxon>
        <taxon>Fungi</taxon>
        <taxon>Fungi incertae sedis</taxon>
        <taxon>Mucoromycota</taxon>
        <taxon>Glomeromycotina</taxon>
        <taxon>Glomeromycetes</taxon>
        <taxon>Diversisporales</taxon>
        <taxon>Acaulosporaceae</taxon>
        <taxon>Acaulospora</taxon>
    </lineage>
</organism>
<keyword evidence="2" id="KW-1185">Reference proteome</keyword>
<protein>
    <submittedName>
        <fullName evidence="1">1845_t:CDS:1</fullName>
    </submittedName>
</protein>
<gene>
    <name evidence="1" type="ORF">ACOLOM_LOCUS3359</name>
</gene>
<evidence type="ECO:0000313" key="2">
    <source>
        <dbReference type="Proteomes" id="UP000789525"/>
    </source>
</evidence>
<reference evidence="1" key="1">
    <citation type="submission" date="2021-06" db="EMBL/GenBank/DDBJ databases">
        <authorList>
            <person name="Kallberg Y."/>
            <person name="Tangrot J."/>
            <person name="Rosling A."/>
        </authorList>
    </citation>
    <scope>NUCLEOTIDE SEQUENCE</scope>
    <source>
        <strain evidence="1">CL356</strain>
    </source>
</reference>
<dbReference type="Proteomes" id="UP000789525">
    <property type="component" value="Unassembled WGS sequence"/>
</dbReference>
<evidence type="ECO:0000313" key="1">
    <source>
        <dbReference type="EMBL" id="CAG8514276.1"/>
    </source>
</evidence>
<comment type="caution">
    <text evidence="1">The sequence shown here is derived from an EMBL/GenBank/DDBJ whole genome shotgun (WGS) entry which is preliminary data.</text>
</comment>
<name>A0ACA9L702_9GLOM</name>
<accession>A0ACA9L702</accession>